<dbReference type="Proteomes" id="UP000035514">
    <property type="component" value="Unassembled WGS sequence"/>
</dbReference>
<dbReference type="EMBL" id="JAIQ01000127">
    <property type="protein sequence ID" value="KLD98313.1"/>
    <property type="molecule type" value="Genomic_DNA"/>
</dbReference>
<dbReference type="PATRIC" id="fig|1447256.3.peg.1730"/>
<protein>
    <recommendedName>
        <fullName evidence="3">Periplasmic protein</fullName>
    </recommendedName>
</protein>
<dbReference type="PROSITE" id="PS51257">
    <property type="entry name" value="PROKAR_LIPOPROTEIN"/>
    <property type="match status" value="1"/>
</dbReference>
<dbReference type="RefSeq" id="WP_046997039.1">
    <property type="nucleotide sequence ID" value="NZ_JAIQ01000127.1"/>
</dbReference>
<name>A0A0G9JVK6_9BACT</name>
<comment type="caution">
    <text evidence="1">The sequence shown here is derived from an EMBL/GenBank/DDBJ whole genome shotgun (WGS) entry which is preliminary data.</text>
</comment>
<sequence length="397" mass="44800">MKQLLTLLFVGFVFLGCNQKQVVQLKMPNQNKSVPTKVKEDKTTVVEEFISNDSIIKEEVIDNSNNGSMNTVQPQADEETVAQQSININIDETRANVKLAFVYPSTLVSKYAKSSLSTISGYLSYKQANYNLIVVDSKNESYENINNAFSKLKEEGVTKVIALFTPNALNNLNKIVTDDFKVYLPLIEKKDSLENNDNLIFGSISYDDQLKKLSYYSNGKNSTFYQETYLGTKLKNSYDFVIGNSNLRKEISNDEKNFKNIVNDSRLRNSSLFLNTDLVKSSLILSQMTVYEINPNTILATQILFDPMLMVLTQERDRQNLIIANSIGDVDSKLKDEIATVGGNITFEWVDYSTLVGTNYLFSNGNSSLISTKIENNQAVYTPRLFKSTDIGFLEIK</sequence>
<organism evidence="1 2">
    <name type="scientific">Aliarcobacter butzleri L348</name>
    <dbReference type="NCBI Taxonomy" id="1447256"/>
    <lineage>
        <taxon>Bacteria</taxon>
        <taxon>Pseudomonadati</taxon>
        <taxon>Campylobacterota</taxon>
        <taxon>Epsilonproteobacteria</taxon>
        <taxon>Campylobacterales</taxon>
        <taxon>Arcobacteraceae</taxon>
        <taxon>Aliarcobacter</taxon>
    </lineage>
</organism>
<reference evidence="1 2" key="1">
    <citation type="submission" date="2014-01" db="EMBL/GenBank/DDBJ databases">
        <title>Development of a Comparative Genomic Fingerprinting Assay for High Resolution Genotyping of Arcobacter butzleri.</title>
        <authorList>
            <person name="Webb A.L."/>
            <person name="Inglis G.D."/>
            <person name="Kruczkiewicz P."/>
            <person name="Selinger L.B."/>
            <person name="Taboada E.N."/>
        </authorList>
    </citation>
    <scope>NUCLEOTIDE SEQUENCE [LARGE SCALE GENOMIC DNA]</scope>
    <source>
        <strain evidence="1 2">L348</strain>
    </source>
</reference>
<dbReference type="AlphaFoldDB" id="A0A0G9JVK6"/>
<evidence type="ECO:0008006" key="3">
    <source>
        <dbReference type="Google" id="ProtNLM"/>
    </source>
</evidence>
<evidence type="ECO:0000313" key="1">
    <source>
        <dbReference type="EMBL" id="KLD98313.1"/>
    </source>
</evidence>
<gene>
    <name evidence="1" type="ORF">AA20_08855</name>
</gene>
<proteinExistence type="predicted"/>
<evidence type="ECO:0000313" key="2">
    <source>
        <dbReference type="Proteomes" id="UP000035514"/>
    </source>
</evidence>
<accession>A0A0G9JVK6</accession>